<organism evidence="2 3">
    <name type="scientific">Handroanthus impetiginosus</name>
    <dbReference type="NCBI Taxonomy" id="429701"/>
    <lineage>
        <taxon>Eukaryota</taxon>
        <taxon>Viridiplantae</taxon>
        <taxon>Streptophyta</taxon>
        <taxon>Embryophyta</taxon>
        <taxon>Tracheophyta</taxon>
        <taxon>Spermatophyta</taxon>
        <taxon>Magnoliopsida</taxon>
        <taxon>eudicotyledons</taxon>
        <taxon>Gunneridae</taxon>
        <taxon>Pentapetalae</taxon>
        <taxon>asterids</taxon>
        <taxon>lamiids</taxon>
        <taxon>Lamiales</taxon>
        <taxon>Bignoniaceae</taxon>
        <taxon>Crescentiina</taxon>
        <taxon>Tabebuia alliance</taxon>
        <taxon>Handroanthus</taxon>
    </lineage>
</organism>
<keyword evidence="1" id="KW-0472">Membrane</keyword>
<sequence length="131" mass="15197">MGFDEVMKFVLEELKAALLTVENWGHEALAWFDGIFPPDTRDEKIKYWFHVALPYLMVAVVLTVVVCILPCCCRCFCTCFNCCCSLCCRGRRLVKMMKAPGRNFQMPRRDFEIDPKGYFQNLRSHPGDKLC</sequence>
<dbReference type="Proteomes" id="UP000231279">
    <property type="component" value="Unassembled WGS sequence"/>
</dbReference>
<keyword evidence="1" id="KW-1133">Transmembrane helix</keyword>
<dbReference type="OrthoDB" id="1650029at2759"/>
<reference evidence="3" key="1">
    <citation type="journal article" date="2018" name="Gigascience">
        <title>Genome assembly of the Pink Ipe (Handroanthus impetiginosus, Bignoniaceae), a highly valued, ecologically keystone Neotropical timber forest tree.</title>
        <authorList>
            <person name="Silva-Junior O.B."/>
            <person name="Grattapaglia D."/>
            <person name="Novaes E."/>
            <person name="Collevatti R.G."/>
        </authorList>
    </citation>
    <scope>NUCLEOTIDE SEQUENCE [LARGE SCALE GENOMIC DNA]</scope>
    <source>
        <strain evidence="3">cv. UFG-1</strain>
    </source>
</reference>
<evidence type="ECO:0000313" key="2">
    <source>
        <dbReference type="EMBL" id="PIN16098.1"/>
    </source>
</evidence>
<gene>
    <name evidence="2" type="ORF">CDL12_11254</name>
</gene>
<keyword evidence="3" id="KW-1185">Reference proteome</keyword>
<name>A0A2G9HF21_9LAMI</name>
<proteinExistence type="predicted"/>
<protein>
    <submittedName>
        <fullName evidence="2">Uncharacterized protein</fullName>
    </submittedName>
</protein>
<keyword evidence="1" id="KW-0812">Transmembrane</keyword>
<feature type="transmembrane region" description="Helical" evidence="1">
    <location>
        <begin position="47"/>
        <end position="69"/>
    </location>
</feature>
<dbReference type="InterPro" id="IPR039926">
    <property type="entry name" value="Egg_app_1"/>
</dbReference>
<comment type="caution">
    <text evidence="2">The sequence shown here is derived from an EMBL/GenBank/DDBJ whole genome shotgun (WGS) entry which is preliminary data.</text>
</comment>
<dbReference type="PANTHER" id="PTHR33333:SF46">
    <property type="entry name" value="LOW QUALITY PROTEIN: GLYCINE-RICH PROTEIN DOT1"/>
    <property type="match status" value="1"/>
</dbReference>
<evidence type="ECO:0000256" key="1">
    <source>
        <dbReference type="SAM" id="Phobius"/>
    </source>
</evidence>
<dbReference type="AlphaFoldDB" id="A0A2G9HF21"/>
<evidence type="ECO:0000313" key="3">
    <source>
        <dbReference type="Proteomes" id="UP000231279"/>
    </source>
</evidence>
<dbReference type="PANTHER" id="PTHR33333">
    <property type="entry name" value="ERYTHROCYTE MEMBRANE PROTEIN 1-LIKE"/>
    <property type="match status" value="1"/>
</dbReference>
<dbReference type="EMBL" id="NKXS01001953">
    <property type="protein sequence ID" value="PIN16098.1"/>
    <property type="molecule type" value="Genomic_DNA"/>
</dbReference>
<accession>A0A2G9HF21</accession>